<gene>
    <name evidence="1" type="ORF">HCDG_08061</name>
</gene>
<evidence type="ECO:0000313" key="2">
    <source>
        <dbReference type="Proteomes" id="UP000002624"/>
    </source>
</evidence>
<dbReference type="VEuPathDB" id="FungiDB:HCDG_08061"/>
<protein>
    <submittedName>
        <fullName evidence="1">Uncharacterized protein</fullName>
    </submittedName>
</protein>
<reference evidence="2" key="1">
    <citation type="submission" date="2009-05" db="EMBL/GenBank/DDBJ databases">
        <title>The genome sequence of Ajellomyces capsulatus strain H143.</title>
        <authorList>
            <person name="Champion M."/>
            <person name="Cuomo C.A."/>
            <person name="Ma L.-J."/>
            <person name="Henn M.R."/>
            <person name="Sil A."/>
            <person name="Goldman B."/>
            <person name="Young S.K."/>
            <person name="Kodira C.D."/>
            <person name="Zeng Q."/>
            <person name="Koehrsen M."/>
            <person name="Alvarado L."/>
            <person name="Berlin A.M."/>
            <person name="Borenstein D."/>
            <person name="Chen Z."/>
            <person name="Engels R."/>
            <person name="Freedman E."/>
            <person name="Gellesch M."/>
            <person name="Goldberg J."/>
            <person name="Griggs A."/>
            <person name="Gujja S."/>
            <person name="Heiman D.I."/>
            <person name="Hepburn T.A."/>
            <person name="Howarth C."/>
            <person name="Jen D."/>
            <person name="Larson L."/>
            <person name="Lewis B."/>
            <person name="Mehta T."/>
            <person name="Park D."/>
            <person name="Pearson M."/>
            <person name="Roberts A."/>
            <person name="Saif S."/>
            <person name="Shea T.D."/>
            <person name="Shenoy N."/>
            <person name="Sisk P."/>
            <person name="Stolte C."/>
            <person name="Sykes S."/>
            <person name="Walk T."/>
            <person name="White J."/>
            <person name="Yandava C."/>
            <person name="Klein B."/>
            <person name="McEwen J.G."/>
            <person name="Puccia R."/>
            <person name="Goldman G.H."/>
            <person name="Felipe M.S."/>
            <person name="Nino-Vega G."/>
            <person name="San-Blas G."/>
            <person name="Taylor J.W."/>
            <person name="Mendoza L."/>
            <person name="Galagan J.E."/>
            <person name="Nusbaum C."/>
            <person name="Birren B.W."/>
        </authorList>
    </citation>
    <scope>NUCLEOTIDE SEQUENCE [LARGE SCALE GENOMIC DNA]</scope>
    <source>
        <strain evidence="2">H143</strain>
    </source>
</reference>
<name>C6HPD0_AJECH</name>
<proteinExistence type="predicted"/>
<dbReference type="HOGENOM" id="CLU_2235814_0_0_1"/>
<organism evidence="1 2">
    <name type="scientific">Ajellomyces capsulatus (strain H143)</name>
    <name type="common">Darling's disease fungus</name>
    <name type="synonym">Histoplasma capsulatum</name>
    <dbReference type="NCBI Taxonomy" id="544712"/>
    <lineage>
        <taxon>Eukaryota</taxon>
        <taxon>Fungi</taxon>
        <taxon>Dikarya</taxon>
        <taxon>Ascomycota</taxon>
        <taxon>Pezizomycotina</taxon>
        <taxon>Eurotiomycetes</taxon>
        <taxon>Eurotiomycetidae</taxon>
        <taxon>Onygenales</taxon>
        <taxon>Ajellomycetaceae</taxon>
        <taxon>Histoplasma</taxon>
    </lineage>
</organism>
<sequence length="105" mass="11942">MPRHTTDGQEGLRGTTPWTAFQLSKDTLPSLKENPPGFQLLLTIRMDVRMALTHRPNRTWTKTKSTLKPVEETQTMRNPMATHGAFQDIESVGACGRWMVGIRFM</sequence>
<evidence type="ECO:0000313" key="1">
    <source>
        <dbReference type="EMBL" id="EER37802.1"/>
    </source>
</evidence>
<accession>C6HPD0</accession>
<dbReference type="AlphaFoldDB" id="C6HPD0"/>
<dbReference type="Proteomes" id="UP000002624">
    <property type="component" value="Unassembled WGS sequence"/>
</dbReference>
<dbReference type="EMBL" id="GG692433">
    <property type="protein sequence ID" value="EER37802.1"/>
    <property type="molecule type" value="Genomic_DNA"/>
</dbReference>